<reference evidence="2 3" key="1">
    <citation type="submission" date="2020-02" db="EMBL/GenBank/DDBJ databases">
        <authorList>
            <person name="Criscuolo A."/>
        </authorList>
    </citation>
    <scope>NUCLEOTIDE SEQUENCE [LARGE SCALE GENOMIC DNA]</scope>
    <source>
        <strain evidence="2">CIP105534</strain>
    </source>
</reference>
<evidence type="ECO:0000259" key="1">
    <source>
        <dbReference type="Pfam" id="PF03544"/>
    </source>
</evidence>
<sequence>MNNKHKLTIPEPCHEDWDKMQPKDNGRFCLSCSKTVVDFTTMLPDEIQNYFIQNRNNNVCGRFKKSQLEAITIQIPSRILYTQTHYHKIFLLALFIAMGTTLFSCADKDGNKQKIDKIELVEDSLPKTDTKFNSEDSILKEPTPPHLSTQYVTTIKIEPTGSSVYIDNYPHETLTGIPPPEYIETIPDYPGGFEKFTEFIKNEFQIPKKAKRISGEIKVSFVIDKTGTLNEIKVFDNIGHETGEEIIKVLQESKKWKPGIINGKGISTVIRLNIVVEKDSLNTERRKRNLSKIVSINLVNKNDDRISQIN</sequence>
<dbReference type="GO" id="GO:0055085">
    <property type="term" value="P:transmembrane transport"/>
    <property type="evidence" value="ECO:0007669"/>
    <property type="project" value="InterPro"/>
</dbReference>
<dbReference type="Proteomes" id="UP000479938">
    <property type="component" value="Unassembled WGS sequence"/>
</dbReference>
<dbReference type="InterPro" id="IPR037682">
    <property type="entry name" value="TonB_C"/>
</dbReference>
<evidence type="ECO:0000313" key="3">
    <source>
        <dbReference type="Proteomes" id="UP000479938"/>
    </source>
</evidence>
<dbReference type="AlphaFoldDB" id="A0A6J4GAM2"/>
<dbReference type="EMBL" id="CADCSU010000055">
    <property type="protein sequence ID" value="CAA9196233.1"/>
    <property type="molecule type" value="Genomic_DNA"/>
</dbReference>
<proteinExistence type="predicted"/>
<dbReference type="Gene3D" id="3.30.1150.10">
    <property type="match status" value="1"/>
</dbReference>
<dbReference type="Pfam" id="PF03544">
    <property type="entry name" value="TonB_C"/>
    <property type="match status" value="1"/>
</dbReference>
<accession>A0A6J4GAM2</accession>
<protein>
    <recommendedName>
        <fullName evidence="1">TonB C-terminal domain-containing protein</fullName>
    </recommendedName>
</protein>
<organism evidence="2 3">
    <name type="scientific">Flavobacterium bizetiae</name>
    <dbReference type="NCBI Taxonomy" id="2704140"/>
    <lineage>
        <taxon>Bacteria</taxon>
        <taxon>Pseudomonadati</taxon>
        <taxon>Bacteroidota</taxon>
        <taxon>Flavobacteriia</taxon>
        <taxon>Flavobacteriales</taxon>
        <taxon>Flavobacteriaceae</taxon>
        <taxon>Flavobacterium</taxon>
    </lineage>
</organism>
<keyword evidence="3" id="KW-1185">Reference proteome</keyword>
<feature type="domain" description="TonB C-terminal" evidence="1">
    <location>
        <begin position="209"/>
        <end position="274"/>
    </location>
</feature>
<evidence type="ECO:0000313" key="2">
    <source>
        <dbReference type="EMBL" id="CAA9196233.1"/>
    </source>
</evidence>
<dbReference type="SUPFAM" id="SSF74653">
    <property type="entry name" value="TolA/TonB C-terminal domain"/>
    <property type="match status" value="1"/>
</dbReference>
<gene>
    <name evidence="2" type="ORF">FLA105534_01028</name>
</gene>
<name>A0A6J4GAM2_9FLAO</name>